<feature type="transmembrane region" description="Helical" evidence="2">
    <location>
        <begin position="120"/>
        <end position="142"/>
    </location>
</feature>
<protein>
    <submittedName>
        <fullName evidence="3">Uncharacterized protein</fullName>
    </submittedName>
</protein>
<name>A0ABY6UIN6_BIOOC</name>
<feature type="transmembrane region" description="Helical" evidence="2">
    <location>
        <begin position="45"/>
        <end position="63"/>
    </location>
</feature>
<evidence type="ECO:0000256" key="2">
    <source>
        <dbReference type="SAM" id="Phobius"/>
    </source>
</evidence>
<keyword evidence="4" id="KW-1185">Reference proteome</keyword>
<sequence length="245" mass="27266">MPFSTMDTPRALAHPLRRVIVIAFGPTLLLNIIEAAVVGSGLPLIGILAHLVSAITCIAYLRLGKPEGQQEGAIRLGPSPDKPSSFYRRSWFLFILDTVFAAILFPILVLRWVWVPRYAGQAVLATYAEIPLLAALVCHAYLCRLTLQDLLGQRHLAELFTRRKLCPRCQSFQNSISPIMRSNVNSEHPDFNSQTSKVKADNRVETYRDSTENETGESADREARAADNRSPHNPKYDKDVGLGIV</sequence>
<dbReference type="Proteomes" id="UP000766486">
    <property type="component" value="Unassembled WGS sequence"/>
</dbReference>
<feature type="region of interest" description="Disordered" evidence="1">
    <location>
        <begin position="183"/>
        <end position="245"/>
    </location>
</feature>
<accession>A0ABY6UIN6</accession>
<gene>
    <name evidence="3" type="ORF">CLO192961_LOCUS299340</name>
</gene>
<evidence type="ECO:0000313" key="3">
    <source>
        <dbReference type="EMBL" id="VUC31096.1"/>
    </source>
</evidence>
<evidence type="ECO:0000313" key="4">
    <source>
        <dbReference type="Proteomes" id="UP000766486"/>
    </source>
</evidence>
<feature type="compositionally biased region" description="Basic and acidic residues" evidence="1">
    <location>
        <begin position="218"/>
        <end position="245"/>
    </location>
</feature>
<dbReference type="EMBL" id="CABFNS010000829">
    <property type="protein sequence ID" value="VUC31096.1"/>
    <property type="molecule type" value="Genomic_DNA"/>
</dbReference>
<comment type="caution">
    <text evidence="3">The sequence shown here is derived from an EMBL/GenBank/DDBJ whole genome shotgun (WGS) entry which is preliminary data.</text>
</comment>
<proteinExistence type="predicted"/>
<feature type="compositionally biased region" description="Basic and acidic residues" evidence="1">
    <location>
        <begin position="198"/>
        <end position="211"/>
    </location>
</feature>
<organism evidence="3 4">
    <name type="scientific">Bionectria ochroleuca</name>
    <name type="common">Gliocladium roseum</name>
    <dbReference type="NCBI Taxonomy" id="29856"/>
    <lineage>
        <taxon>Eukaryota</taxon>
        <taxon>Fungi</taxon>
        <taxon>Dikarya</taxon>
        <taxon>Ascomycota</taxon>
        <taxon>Pezizomycotina</taxon>
        <taxon>Sordariomycetes</taxon>
        <taxon>Hypocreomycetidae</taxon>
        <taxon>Hypocreales</taxon>
        <taxon>Bionectriaceae</taxon>
        <taxon>Clonostachys</taxon>
    </lineage>
</organism>
<keyword evidence="2" id="KW-1133">Transmembrane helix</keyword>
<feature type="transmembrane region" description="Helical" evidence="2">
    <location>
        <begin position="91"/>
        <end position="114"/>
    </location>
</feature>
<evidence type="ECO:0000256" key="1">
    <source>
        <dbReference type="SAM" id="MobiDB-lite"/>
    </source>
</evidence>
<reference evidence="3 4" key="1">
    <citation type="submission" date="2019-06" db="EMBL/GenBank/DDBJ databases">
        <authorList>
            <person name="Broberg M."/>
        </authorList>
    </citation>
    <scope>NUCLEOTIDE SEQUENCE [LARGE SCALE GENOMIC DNA]</scope>
</reference>
<feature type="compositionally biased region" description="Polar residues" evidence="1">
    <location>
        <begin position="183"/>
        <end position="197"/>
    </location>
</feature>
<keyword evidence="2" id="KW-0812">Transmembrane</keyword>
<keyword evidence="2" id="KW-0472">Membrane</keyword>